<feature type="domain" description="Sodium/calcium exchanger membrane region" evidence="6">
    <location>
        <begin position="177"/>
        <end position="317"/>
    </location>
</feature>
<reference evidence="7 8" key="1">
    <citation type="submission" date="2023-07" db="EMBL/GenBank/DDBJ databases">
        <title>Genomic Encyclopedia of Type Strains, Phase IV (KMG-IV): sequencing the most valuable type-strain genomes for metagenomic binning, comparative biology and taxonomic classification.</title>
        <authorList>
            <person name="Goeker M."/>
        </authorList>
    </citation>
    <scope>NUCLEOTIDE SEQUENCE [LARGE SCALE GENOMIC DNA]</scope>
    <source>
        <strain evidence="7 8">DSM 1400</strain>
    </source>
</reference>
<evidence type="ECO:0000313" key="8">
    <source>
        <dbReference type="Proteomes" id="UP001224418"/>
    </source>
</evidence>
<feature type="transmembrane region" description="Helical" evidence="5">
    <location>
        <begin position="300"/>
        <end position="318"/>
    </location>
</feature>
<dbReference type="InterPro" id="IPR004481">
    <property type="entry name" value="K/Na/Ca-exchanger"/>
</dbReference>
<feature type="transmembrane region" description="Helical" evidence="5">
    <location>
        <begin position="103"/>
        <end position="123"/>
    </location>
</feature>
<dbReference type="PANTHER" id="PTHR10846">
    <property type="entry name" value="SODIUM/POTASSIUM/CALCIUM EXCHANGER"/>
    <property type="match status" value="1"/>
</dbReference>
<gene>
    <name evidence="7" type="ORF">QOZ93_002699</name>
</gene>
<keyword evidence="3 5" id="KW-1133">Transmembrane helix</keyword>
<feature type="transmembrane region" description="Helical" evidence="5">
    <location>
        <begin position="273"/>
        <end position="293"/>
    </location>
</feature>
<dbReference type="EMBL" id="JAUSWN010000036">
    <property type="protein sequence ID" value="MDQ0480948.1"/>
    <property type="molecule type" value="Genomic_DNA"/>
</dbReference>
<sequence length="320" mass="33893">MNYILLLIGFVLLIKSADYFVDGASAIAKKFRIPTIVIGLTIVAFGTSAPEAAVSITSGLQGQNGMAIGNVVGSNIFNLLVVVGVAAFICPLKVKKCTIVKDFPFAILSSFVLLIISGDLMFAGSSKNILSRADGIILLILFGIYMYYLIEIALESRKLAVTTESTEEIKELSTGKSLILCIGGIVGIILGGKFVVDSASSIALAWGMSESLVGLTIVAIGTSLPELVTSIVASTKGESDIALGNVIGSNIFNIFFILGISCFIHPIAVGPGVFTDMFILLIISIVAYVFAVTKKSINRIEGAVLTLSYIVYMIFIIIRK</sequence>
<dbReference type="InterPro" id="IPR004837">
    <property type="entry name" value="NaCa_Exmemb"/>
</dbReference>
<accession>A0ABU0JV25</accession>
<keyword evidence="8" id="KW-1185">Reference proteome</keyword>
<evidence type="ECO:0000256" key="2">
    <source>
        <dbReference type="ARBA" id="ARBA00022692"/>
    </source>
</evidence>
<feature type="transmembrane region" description="Helical" evidence="5">
    <location>
        <begin position="242"/>
        <end position="267"/>
    </location>
</feature>
<comment type="caution">
    <text evidence="7">The sequence shown here is derived from an EMBL/GenBank/DDBJ whole genome shotgun (WGS) entry which is preliminary data.</text>
</comment>
<dbReference type="Proteomes" id="UP001224418">
    <property type="component" value="Unassembled WGS sequence"/>
</dbReference>
<dbReference type="NCBIfam" id="TIGR00367">
    <property type="entry name" value="calcium/sodium antiporter"/>
    <property type="match status" value="1"/>
</dbReference>
<dbReference type="RefSeq" id="WP_307357285.1">
    <property type="nucleotide sequence ID" value="NZ_BAAACJ010000048.1"/>
</dbReference>
<evidence type="ECO:0000256" key="4">
    <source>
        <dbReference type="ARBA" id="ARBA00023136"/>
    </source>
</evidence>
<evidence type="ECO:0000256" key="1">
    <source>
        <dbReference type="ARBA" id="ARBA00004141"/>
    </source>
</evidence>
<dbReference type="Gene3D" id="1.20.1420.30">
    <property type="entry name" value="NCX, central ion-binding region"/>
    <property type="match status" value="1"/>
</dbReference>
<dbReference type="PANTHER" id="PTHR10846:SF8">
    <property type="entry name" value="INNER MEMBRANE PROTEIN YRBG"/>
    <property type="match status" value="1"/>
</dbReference>
<evidence type="ECO:0000256" key="5">
    <source>
        <dbReference type="SAM" id="Phobius"/>
    </source>
</evidence>
<feature type="transmembrane region" description="Helical" evidence="5">
    <location>
        <begin position="178"/>
        <end position="196"/>
    </location>
</feature>
<comment type="subcellular location">
    <subcellularLocation>
        <location evidence="1">Membrane</location>
        <topology evidence="1">Multi-pass membrane protein</topology>
    </subcellularLocation>
</comment>
<keyword evidence="4 5" id="KW-0472">Membrane</keyword>
<evidence type="ECO:0000259" key="6">
    <source>
        <dbReference type="Pfam" id="PF01699"/>
    </source>
</evidence>
<protein>
    <submittedName>
        <fullName evidence="7">Cation:H+ antiporter</fullName>
    </submittedName>
</protein>
<feature type="transmembrane region" description="Helical" evidence="5">
    <location>
        <begin position="129"/>
        <end position="150"/>
    </location>
</feature>
<organism evidence="7 8">
    <name type="scientific">Hathewaya limosa</name>
    <name type="common">Clostridium limosum</name>
    <dbReference type="NCBI Taxonomy" id="1536"/>
    <lineage>
        <taxon>Bacteria</taxon>
        <taxon>Bacillati</taxon>
        <taxon>Bacillota</taxon>
        <taxon>Clostridia</taxon>
        <taxon>Eubacteriales</taxon>
        <taxon>Clostridiaceae</taxon>
        <taxon>Hathewaya</taxon>
    </lineage>
</organism>
<keyword evidence="2 5" id="KW-0812">Transmembrane</keyword>
<dbReference type="Pfam" id="PF01699">
    <property type="entry name" value="Na_Ca_ex"/>
    <property type="match status" value="2"/>
</dbReference>
<evidence type="ECO:0000256" key="3">
    <source>
        <dbReference type="ARBA" id="ARBA00022989"/>
    </source>
</evidence>
<feature type="transmembrane region" description="Helical" evidence="5">
    <location>
        <begin position="67"/>
        <end position="91"/>
    </location>
</feature>
<name>A0ABU0JV25_HATLI</name>
<proteinExistence type="predicted"/>
<dbReference type="InterPro" id="IPR044880">
    <property type="entry name" value="NCX_ion-bd_dom_sf"/>
</dbReference>
<evidence type="ECO:0000313" key="7">
    <source>
        <dbReference type="EMBL" id="MDQ0480948.1"/>
    </source>
</evidence>
<feature type="domain" description="Sodium/calcium exchanger membrane region" evidence="6">
    <location>
        <begin position="3"/>
        <end position="150"/>
    </location>
</feature>